<evidence type="ECO:0000313" key="4">
    <source>
        <dbReference type="Proteomes" id="UP000290174"/>
    </source>
</evidence>
<dbReference type="PROSITE" id="PS50110">
    <property type="entry name" value="RESPONSE_REGULATORY"/>
    <property type="match status" value="1"/>
</dbReference>
<dbReference type="Pfam" id="PF00072">
    <property type="entry name" value="Response_reg"/>
    <property type="match status" value="1"/>
</dbReference>
<feature type="domain" description="Response regulatory" evidence="2">
    <location>
        <begin position="1"/>
        <end position="63"/>
    </location>
</feature>
<dbReference type="Proteomes" id="UP000290174">
    <property type="component" value="Unassembled WGS sequence"/>
</dbReference>
<dbReference type="SUPFAM" id="SSF52172">
    <property type="entry name" value="CheY-like"/>
    <property type="match status" value="1"/>
</dbReference>
<dbReference type="Gene3D" id="3.40.50.2300">
    <property type="match status" value="1"/>
</dbReference>
<evidence type="ECO:0000256" key="1">
    <source>
        <dbReference type="PROSITE-ProRule" id="PRU00169"/>
    </source>
</evidence>
<dbReference type="AlphaFoldDB" id="A0A4Q0Q3H7"/>
<dbReference type="RefSeq" id="WP_128957393.1">
    <property type="nucleotide sequence ID" value="NZ_RKMK01000116.1"/>
</dbReference>
<evidence type="ECO:0000313" key="3">
    <source>
        <dbReference type="EMBL" id="RXG83562.1"/>
    </source>
</evidence>
<dbReference type="GO" id="GO:0000160">
    <property type="term" value="P:phosphorelay signal transduction system"/>
    <property type="evidence" value="ECO:0007669"/>
    <property type="project" value="InterPro"/>
</dbReference>
<gene>
    <name evidence="3" type="ORF">EAS61_41885</name>
</gene>
<name>A0A4Q0Q3H7_9BRAD</name>
<sequence length="68" mass="7591">MPEMSGFDVYFELSKFGKKIPTVLITAYPREDDRSRARNAGIVGYLVKPFAEADLLEGVHIALSSSRE</sequence>
<organism evidence="3 4">
    <name type="scientific">Bradyrhizobium zhanjiangense</name>
    <dbReference type="NCBI Taxonomy" id="1325107"/>
    <lineage>
        <taxon>Bacteria</taxon>
        <taxon>Pseudomonadati</taxon>
        <taxon>Pseudomonadota</taxon>
        <taxon>Alphaproteobacteria</taxon>
        <taxon>Hyphomicrobiales</taxon>
        <taxon>Nitrobacteraceae</taxon>
        <taxon>Bradyrhizobium</taxon>
    </lineage>
</organism>
<dbReference type="InterPro" id="IPR011006">
    <property type="entry name" value="CheY-like_superfamily"/>
</dbReference>
<reference evidence="3 4" key="1">
    <citation type="submission" date="2018-11" db="EMBL/GenBank/DDBJ databases">
        <title>Bradyrhizobium sp. nov., isolated from effective nodules of peanut in China.</title>
        <authorList>
            <person name="Li Y."/>
        </authorList>
    </citation>
    <scope>NUCLEOTIDE SEQUENCE [LARGE SCALE GENOMIC DNA]</scope>
    <source>
        <strain evidence="3 4">CCBAU 51770</strain>
    </source>
</reference>
<comment type="caution">
    <text evidence="3">The sequence shown here is derived from an EMBL/GenBank/DDBJ whole genome shotgun (WGS) entry which is preliminary data.</text>
</comment>
<proteinExistence type="predicted"/>
<dbReference type="EMBL" id="RKMK01000116">
    <property type="protein sequence ID" value="RXG83562.1"/>
    <property type="molecule type" value="Genomic_DNA"/>
</dbReference>
<accession>A0A4Q0Q3H7</accession>
<evidence type="ECO:0000259" key="2">
    <source>
        <dbReference type="PROSITE" id="PS50110"/>
    </source>
</evidence>
<comment type="caution">
    <text evidence="1">Lacks conserved residue(s) required for the propagation of feature annotation.</text>
</comment>
<protein>
    <submittedName>
        <fullName evidence="3">Response regulator</fullName>
    </submittedName>
</protein>
<dbReference type="InterPro" id="IPR001789">
    <property type="entry name" value="Sig_transdc_resp-reg_receiver"/>
</dbReference>